<dbReference type="Pfam" id="PF01494">
    <property type="entry name" value="FAD_binding_3"/>
    <property type="match status" value="1"/>
</dbReference>
<dbReference type="SUPFAM" id="SSF51905">
    <property type="entry name" value="FAD/NAD(P)-binding domain"/>
    <property type="match status" value="1"/>
</dbReference>
<evidence type="ECO:0000259" key="1">
    <source>
        <dbReference type="Pfam" id="PF01494"/>
    </source>
</evidence>
<dbReference type="InterPro" id="IPR002938">
    <property type="entry name" value="FAD-bd"/>
</dbReference>
<comment type="caution">
    <text evidence="2">The sequence shown here is derived from an EMBL/GenBank/DDBJ whole genome shotgun (WGS) entry which is preliminary data.</text>
</comment>
<protein>
    <submittedName>
        <fullName evidence="2">FAD-dependent monooxygenase</fullName>
    </submittedName>
</protein>
<evidence type="ECO:0000313" key="3">
    <source>
        <dbReference type="Proteomes" id="UP000632138"/>
    </source>
</evidence>
<accession>A0ABS2AQJ3</accession>
<dbReference type="InterPro" id="IPR036188">
    <property type="entry name" value="FAD/NAD-bd_sf"/>
</dbReference>
<dbReference type="InterPro" id="IPR051704">
    <property type="entry name" value="FAD_aromatic-hydroxylase"/>
</dbReference>
<keyword evidence="2" id="KW-0503">Monooxygenase</keyword>
<reference evidence="2 3" key="1">
    <citation type="submission" date="2021-01" db="EMBL/GenBank/DDBJ databases">
        <title>Actinoplanes sp. nov. LDG1-06 isolated from lichen.</title>
        <authorList>
            <person name="Saeng-In P."/>
            <person name="Phongsopitanun W."/>
            <person name="Kanchanasin P."/>
            <person name="Yuki M."/>
            <person name="Kudo T."/>
            <person name="Ohkuma M."/>
            <person name="Tanasupawat S."/>
        </authorList>
    </citation>
    <scope>NUCLEOTIDE SEQUENCE [LARGE SCALE GENOMIC DNA]</scope>
    <source>
        <strain evidence="2 3">LDG1-06</strain>
    </source>
</reference>
<dbReference type="Proteomes" id="UP000632138">
    <property type="component" value="Unassembled WGS sequence"/>
</dbReference>
<sequence>MTSRHAVVSGASIAGLSAAFWLRRTGWEVTVIERAPSFRDGGQNVDVRGVAREVLTRMGLFDAVKAQNTTETGTVLVDESGDVRAELPSDGPDGATAELEVLRGDFARTILDHLPEGVDLRYGETIDGVDDRTVTPSTGDAVTASTGADLFVTTSTGHTLHADLLVIAEGVRSTTRDRLFGDEVERNELGITMVFGTIPRTPSDDDRWRWYNTVGGRQIHLRPDNHGTTRAILSYARGADLTSLDRAEALAEVRKRYADAGWEAPRVLDGFDTSDDVYIDHLTQIRMKTWHRGRVVLAGDAAWCVTPMGGGGASLALTSGYVLAAYLAQQPRDMESALIAHEKWMRPLVDDVQKLPPGIERFAYPQTRLGLTLRSLADKAMTSSLFAPLTAKLTQVADTDQQLPEIEPAESPADPD</sequence>
<feature type="domain" description="FAD-binding" evidence="1">
    <location>
        <begin position="7"/>
        <end position="330"/>
    </location>
</feature>
<organism evidence="2 3">
    <name type="scientific">Paractinoplanes ovalisporus</name>
    <dbReference type="NCBI Taxonomy" id="2810368"/>
    <lineage>
        <taxon>Bacteria</taxon>
        <taxon>Bacillati</taxon>
        <taxon>Actinomycetota</taxon>
        <taxon>Actinomycetes</taxon>
        <taxon>Micromonosporales</taxon>
        <taxon>Micromonosporaceae</taxon>
        <taxon>Paractinoplanes</taxon>
    </lineage>
</organism>
<name>A0ABS2AQJ3_9ACTN</name>
<evidence type="ECO:0000313" key="2">
    <source>
        <dbReference type="EMBL" id="MBM2622125.1"/>
    </source>
</evidence>
<dbReference type="PANTHER" id="PTHR46865">
    <property type="entry name" value="OXIDOREDUCTASE-RELATED"/>
    <property type="match status" value="1"/>
</dbReference>
<gene>
    <name evidence="2" type="ORF">JIG36_42145</name>
</gene>
<dbReference type="Gene3D" id="3.50.50.60">
    <property type="entry name" value="FAD/NAD(P)-binding domain"/>
    <property type="match status" value="1"/>
</dbReference>
<dbReference type="PANTHER" id="PTHR46865:SF2">
    <property type="entry name" value="MONOOXYGENASE"/>
    <property type="match status" value="1"/>
</dbReference>
<keyword evidence="3" id="KW-1185">Reference proteome</keyword>
<dbReference type="PRINTS" id="PR00420">
    <property type="entry name" value="RNGMNOXGNASE"/>
</dbReference>
<dbReference type="Gene3D" id="3.30.9.10">
    <property type="entry name" value="D-Amino Acid Oxidase, subunit A, domain 2"/>
    <property type="match status" value="1"/>
</dbReference>
<proteinExistence type="predicted"/>
<dbReference type="EMBL" id="JAENHP010000023">
    <property type="protein sequence ID" value="MBM2622125.1"/>
    <property type="molecule type" value="Genomic_DNA"/>
</dbReference>
<dbReference type="RefSeq" id="WP_203382457.1">
    <property type="nucleotide sequence ID" value="NZ_JAENHP010000023.1"/>
</dbReference>
<keyword evidence="2" id="KW-0560">Oxidoreductase</keyword>
<dbReference type="GO" id="GO:0004497">
    <property type="term" value="F:monooxygenase activity"/>
    <property type="evidence" value="ECO:0007669"/>
    <property type="project" value="UniProtKB-KW"/>
</dbReference>